<keyword evidence="3" id="KW-0540">Nuclease</keyword>
<dbReference type="CDD" id="cd09274">
    <property type="entry name" value="RNase_HI_RT_Ty3"/>
    <property type="match status" value="1"/>
</dbReference>
<evidence type="ECO:0000256" key="1">
    <source>
        <dbReference type="ARBA" id="ARBA00022679"/>
    </source>
</evidence>
<dbReference type="PANTHER" id="PTHR37984:SF5">
    <property type="entry name" value="PROTEIN NYNRIN-LIKE"/>
    <property type="match status" value="1"/>
</dbReference>
<accession>B4IN16</accession>
<dbReference type="GO" id="GO:0004519">
    <property type="term" value="F:endonuclease activity"/>
    <property type="evidence" value="ECO:0007669"/>
    <property type="project" value="UniProtKB-KW"/>
</dbReference>
<dbReference type="AlphaFoldDB" id="B4IN16"/>
<dbReference type="InterPro" id="IPR050951">
    <property type="entry name" value="Retrovirus_Pol_polyprotein"/>
</dbReference>
<evidence type="ECO:0000256" key="5">
    <source>
        <dbReference type="ARBA" id="ARBA00022801"/>
    </source>
</evidence>
<feature type="region of interest" description="Disordered" evidence="7">
    <location>
        <begin position="97"/>
        <end position="148"/>
    </location>
</feature>
<evidence type="ECO:0000256" key="7">
    <source>
        <dbReference type="SAM" id="MobiDB-lite"/>
    </source>
</evidence>
<protein>
    <submittedName>
        <fullName evidence="9">GM20830</fullName>
    </submittedName>
</protein>
<keyword evidence="2" id="KW-0548">Nucleotidyltransferase</keyword>
<keyword evidence="6" id="KW-0695">RNA-directed DNA polymerase</keyword>
<keyword evidence="5" id="KW-0378">Hydrolase</keyword>
<dbReference type="PhylomeDB" id="B4IN16"/>
<evidence type="ECO:0000259" key="8">
    <source>
        <dbReference type="Pfam" id="PF17917"/>
    </source>
</evidence>
<dbReference type="PANTHER" id="PTHR37984">
    <property type="entry name" value="PROTEIN CBG26694"/>
    <property type="match status" value="1"/>
</dbReference>
<sequence>MRNLKELFKRLRAANLKVNADKCKFFRKELQYLGRRVTNQGIGTDPEKVAAIAQLKPPGNVKELRQYLGVASWYRRFVPDFATLVQPLNALLKRGKMEMGRRPPSRIPGRQGQTGRRPDSGVPRLHENNAERSGEELLGNGKGMFSNSMGGQEVETDLEGYHFKVITDHMALKWLNNIESPSGRIARWALELQQYDFEISYRKGQLNIVADALSRQPLQETRRRVSVEDDGQPREQQECRWLEEMQRKVKQQPEKFPDYLVEDGKLYRHIPHRAGNE</sequence>
<dbReference type="GO" id="GO:0016787">
    <property type="term" value="F:hydrolase activity"/>
    <property type="evidence" value="ECO:0007669"/>
    <property type="project" value="UniProtKB-KW"/>
</dbReference>
<evidence type="ECO:0000313" key="9">
    <source>
        <dbReference type="EMBL" id="EDW54715.1"/>
    </source>
</evidence>
<evidence type="ECO:0000256" key="3">
    <source>
        <dbReference type="ARBA" id="ARBA00022722"/>
    </source>
</evidence>
<dbReference type="OMA" id="HECRYST"/>
<keyword evidence="1" id="KW-0808">Transferase</keyword>
<dbReference type="SUPFAM" id="SSF56672">
    <property type="entry name" value="DNA/RNA polymerases"/>
    <property type="match status" value="1"/>
</dbReference>
<proteinExistence type="predicted"/>
<dbReference type="HOGENOM" id="CLU_000384_33_2_1"/>
<reference evidence="9 10" key="1">
    <citation type="journal article" date="2007" name="Nature">
        <title>Evolution of genes and genomes on the Drosophila phylogeny.</title>
        <authorList>
            <consortium name="Drosophila 12 Genomes Consortium"/>
            <person name="Clark A.G."/>
            <person name="Eisen M.B."/>
            <person name="Smith D.R."/>
            <person name="Bergman C.M."/>
            <person name="Oliver B."/>
            <person name="Markow T.A."/>
            <person name="Kaufman T.C."/>
            <person name="Kellis M."/>
            <person name="Gelbart W."/>
            <person name="Iyer V.N."/>
            <person name="Pollard D.A."/>
            <person name="Sackton T.B."/>
            <person name="Larracuente A.M."/>
            <person name="Singh N.D."/>
            <person name="Abad J.P."/>
            <person name="Abt D.N."/>
            <person name="Adryan B."/>
            <person name="Aguade M."/>
            <person name="Akashi H."/>
            <person name="Anderson W.W."/>
            <person name="Aquadro C.F."/>
            <person name="Ardell D.H."/>
            <person name="Arguello R."/>
            <person name="Artieri C.G."/>
            <person name="Barbash D.A."/>
            <person name="Barker D."/>
            <person name="Barsanti P."/>
            <person name="Batterham P."/>
            <person name="Batzoglou S."/>
            <person name="Begun D."/>
            <person name="Bhutkar A."/>
            <person name="Blanco E."/>
            <person name="Bosak S.A."/>
            <person name="Bradley R.K."/>
            <person name="Brand A.D."/>
            <person name="Brent M.R."/>
            <person name="Brooks A.N."/>
            <person name="Brown R.H."/>
            <person name="Butlin R.K."/>
            <person name="Caggese C."/>
            <person name="Calvi B.R."/>
            <person name="Bernardo de Carvalho A."/>
            <person name="Caspi A."/>
            <person name="Castrezana S."/>
            <person name="Celniker S.E."/>
            <person name="Chang J.L."/>
            <person name="Chapple C."/>
            <person name="Chatterji S."/>
            <person name="Chinwalla A."/>
            <person name="Civetta A."/>
            <person name="Clifton S.W."/>
            <person name="Comeron J.M."/>
            <person name="Costello J.C."/>
            <person name="Coyne J.A."/>
            <person name="Daub J."/>
            <person name="David R.G."/>
            <person name="Delcher A.L."/>
            <person name="Delehaunty K."/>
            <person name="Do C.B."/>
            <person name="Ebling H."/>
            <person name="Edwards K."/>
            <person name="Eickbush T."/>
            <person name="Evans J.D."/>
            <person name="Filipski A."/>
            <person name="Findeiss S."/>
            <person name="Freyhult E."/>
            <person name="Fulton L."/>
            <person name="Fulton R."/>
            <person name="Garcia A.C."/>
            <person name="Gardiner A."/>
            <person name="Garfield D.A."/>
            <person name="Garvin B.E."/>
            <person name="Gibson G."/>
            <person name="Gilbert D."/>
            <person name="Gnerre S."/>
            <person name="Godfrey J."/>
            <person name="Good R."/>
            <person name="Gotea V."/>
            <person name="Gravely B."/>
            <person name="Greenberg A.J."/>
            <person name="Griffiths-Jones S."/>
            <person name="Gross S."/>
            <person name="Guigo R."/>
            <person name="Gustafson E.A."/>
            <person name="Haerty W."/>
            <person name="Hahn M.W."/>
            <person name="Halligan D.L."/>
            <person name="Halpern A.L."/>
            <person name="Halter G.M."/>
            <person name="Han M.V."/>
            <person name="Heger A."/>
            <person name="Hillier L."/>
            <person name="Hinrichs A.S."/>
            <person name="Holmes I."/>
            <person name="Hoskins R.A."/>
            <person name="Hubisz M.J."/>
            <person name="Hultmark D."/>
            <person name="Huntley M.A."/>
            <person name="Jaffe D.B."/>
            <person name="Jagadeeshan S."/>
            <person name="Jeck W.R."/>
            <person name="Johnson J."/>
            <person name="Jones C.D."/>
            <person name="Jordan W.C."/>
            <person name="Karpen G.H."/>
            <person name="Kataoka E."/>
            <person name="Keightley P.D."/>
            <person name="Kheradpour P."/>
            <person name="Kirkness E.F."/>
            <person name="Koerich L.B."/>
            <person name="Kristiansen K."/>
            <person name="Kudrna D."/>
            <person name="Kulathinal R.J."/>
            <person name="Kumar S."/>
            <person name="Kwok R."/>
            <person name="Lander E."/>
            <person name="Langley C.H."/>
            <person name="Lapoint R."/>
            <person name="Lazzaro B.P."/>
            <person name="Lee S.J."/>
            <person name="Levesque L."/>
            <person name="Li R."/>
            <person name="Lin C.F."/>
            <person name="Lin M.F."/>
            <person name="Lindblad-Toh K."/>
            <person name="Llopart A."/>
            <person name="Long M."/>
            <person name="Low L."/>
            <person name="Lozovsky E."/>
            <person name="Lu J."/>
            <person name="Luo M."/>
            <person name="Machado C.A."/>
            <person name="Makalowski W."/>
            <person name="Marzo M."/>
            <person name="Matsuda M."/>
            <person name="Matzkin L."/>
            <person name="McAllister B."/>
            <person name="McBride C.S."/>
            <person name="McKernan B."/>
            <person name="McKernan K."/>
            <person name="Mendez-Lago M."/>
            <person name="Minx P."/>
            <person name="Mollenhauer M.U."/>
            <person name="Montooth K."/>
            <person name="Mount S.M."/>
            <person name="Mu X."/>
            <person name="Myers E."/>
            <person name="Negre B."/>
            <person name="Newfeld S."/>
            <person name="Nielsen R."/>
            <person name="Noor M.A."/>
            <person name="O'Grady P."/>
            <person name="Pachter L."/>
            <person name="Papaceit M."/>
            <person name="Parisi M.J."/>
            <person name="Parisi M."/>
            <person name="Parts L."/>
            <person name="Pedersen J.S."/>
            <person name="Pesole G."/>
            <person name="Phillippy A.M."/>
            <person name="Ponting C.P."/>
            <person name="Pop M."/>
            <person name="Porcelli D."/>
            <person name="Powell J.R."/>
            <person name="Prohaska S."/>
            <person name="Pruitt K."/>
            <person name="Puig M."/>
            <person name="Quesneville H."/>
            <person name="Ram K.R."/>
            <person name="Rand D."/>
            <person name="Rasmussen M.D."/>
            <person name="Reed L.K."/>
            <person name="Reenan R."/>
            <person name="Reily A."/>
            <person name="Remington K.A."/>
            <person name="Rieger T.T."/>
            <person name="Ritchie M.G."/>
            <person name="Robin C."/>
            <person name="Rogers Y.H."/>
            <person name="Rohde C."/>
            <person name="Rozas J."/>
            <person name="Rubenfield M.J."/>
            <person name="Ruiz A."/>
            <person name="Russo S."/>
            <person name="Salzberg S.L."/>
            <person name="Sanchez-Gracia A."/>
            <person name="Saranga D.J."/>
            <person name="Sato H."/>
            <person name="Schaeffer S.W."/>
            <person name="Schatz M.C."/>
            <person name="Schlenke T."/>
            <person name="Schwartz R."/>
            <person name="Segarra C."/>
            <person name="Singh R.S."/>
            <person name="Sirot L."/>
            <person name="Sirota M."/>
            <person name="Sisneros N.B."/>
            <person name="Smith C.D."/>
            <person name="Smith T.F."/>
            <person name="Spieth J."/>
            <person name="Stage D.E."/>
            <person name="Stark A."/>
            <person name="Stephan W."/>
            <person name="Strausberg R.L."/>
            <person name="Strempel S."/>
            <person name="Sturgill D."/>
            <person name="Sutton G."/>
            <person name="Sutton G.G."/>
            <person name="Tao W."/>
            <person name="Teichmann S."/>
            <person name="Tobari Y.N."/>
            <person name="Tomimura Y."/>
            <person name="Tsolas J.M."/>
            <person name="Valente V.L."/>
            <person name="Venter E."/>
            <person name="Venter J.C."/>
            <person name="Vicario S."/>
            <person name="Vieira F.G."/>
            <person name="Vilella A.J."/>
            <person name="Villasante A."/>
            <person name="Walenz B."/>
            <person name="Wang J."/>
            <person name="Wasserman M."/>
            <person name="Watts T."/>
            <person name="Wilson D."/>
            <person name="Wilson R.K."/>
            <person name="Wing R.A."/>
            <person name="Wolfner M.F."/>
            <person name="Wong A."/>
            <person name="Wong G.K."/>
            <person name="Wu C.I."/>
            <person name="Wu G."/>
            <person name="Yamamoto D."/>
            <person name="Yang H.P."/>
            <person name="Yang S.P."/>
            <person name="Yorke J.A."/>
            <person name="Yoshida K."/>
            <person name="Zdobnov E."/>
            <person name="Zhang P."/>
            <person name="Zhang Y."/>
            <person name="Zimin A.V."/>
            <person name="Baldwin J."/>
            <person name="Abdouelleil A."/>
            <person name="Abdulkadir J."/>
            <person name="Abebe A."/>
            <person name="Abera B."/>
            <person name="Abreu J."/>
            <person name="Acer S.C."/>
            <person name="Aftuck L."/>
            <person name="Alexander A."/>
            <person name="An P."/>
            <person name="Anderson E."/>
            <person name="Anderson S."/>
            <person name="Arachi H."/>
            <person name="Azer M."/>
            <person name="Bachantsang P."/>
            <person name="Barry A."/>
            <person name="Bayul T."/>
            <person name="Berlin A."/>
            <person name="Bessette D."/>
            <person name="Bloom T."/>
            <person name="Blye J."/>
            <person name="Boguslavskiy L."/>
            <person name="Bonnet C."/>
            <person name="Boukhgalter B."/>
            <person name="Bourzgui I."/>
            <person name="Brown A."/>
            <person name="Cahill P."/>
            <person name="Channer S."/>
            <person name="Cheshatsang Y."/>
            <person name="Chuda L."/>
            <person name="Citroen M."/>
            <person name="Collymore A."/>
            <person name="Cooke P."/>
            <person name="Costello M."/>
            <person name="D'Aco K."/>
            <person name="Daza R."/>
            <person name="De Haan G."/>
            <person name="DeGray S."/>
            <person name="DeMaso C."/>
            <person name="Dhargay N."/>
            <person name="Dooley K."/>
            <person name="Dooley E."/>
            <person name="Doricent M."/>
            <person name="Dorje P."/>
            <person name="Dorjee K."/>
            <person name="Dupes A."/>
            <person name="Elong R."/>
            <person name="Falk J."/>
            <person name="Farina A."/>
            <person name="Faro S."/>
            <person name="Ferguson D."/>
            <person name="Fisher S."/>
            <person name="Foley C.D."/>
            <person name="Franke A."/>
            <person name="Friedrich D."/>
            <person name="Gadbois L."/>
            <person name="Gearin G."/>
            <person name="Gearin C.R."/>
            <person name="Giannoukos G."/>
            <person name="Goode T."/>
            <person name="Graham J."/>
            <person name="Grandbois E."/>
            <person name="Grewal S."/>
            <person name="Gyaltsen K."/>
            <person name="Hafez N."/>
            <person name="Hagos B."/>
            <person name="Hall J."/>
            <person name="Henson C."/>
            <person name="Hollinger A."/>
            <person name="Honan T."/>
            <person name="Huard M.D."/>
            <person name="Hughes L."/>
            <person name="Hurhula B."/>
            <person name="Husby M.E."/>
            <person name="Kamat A."/>
            <person name="Kanga B."/>
            <person name="Kashin S."/>
            <person name="Khazanovich D."/>
            <person name="Kisner P."/>
            <person name="Lance K."/>
            <person name="Lara M."/>
            <person name="Lee W."/>
            <person name="Lennon N."/>
            <person name="Letendre F."/>
            <person name="LeVine R."/>
            <person name="Lipovsky A."/>
            <person name="Liu X."/>
            <person name="Liu J."/>
            <person name="Liu S."/>
            <person name="Lokyitsang T."/>
            <person name="Lokyitsang Y."/>
            <person name="Lubonja R."/>
            <person name="Lui A."/>
            <person name="MacDonald P."/>
            <person name="Magnisalis V."/>
            <person name="Maru K."/>
            <person name="Matthews C."/>
            <person name="McCusker W."/>
            <person name="McDonough S."/>
            <person name="Mehta T."/>
            <person name="Meldrim J."/>
            <person name="Meneus L."/>
            <person name="Mihai O."/>
            <person name="Mihalev A."/>
            <person name="Mihova T."/>
            <person name="Mittelman R."/>
            <person name="Mlenga V."/>
            <person name="Montmayeur A."/>
            <person name="Mulrain L."/>
            <person name="Navidi A."/>
            <person name="Naylor J."/>
            <person name="Negash T."/>
            <person name="Nguyen T."/>
            <person name="Nguyen N."/>
            <person name="Nicol R."/>
            <person name="Norbu C."/>
            <person name="Norbu N."/>
            <person name="Novod N."/>
            <person name="O'Neill B."/>
            <person name="Osman S."/>
            <person name="Markiewicz E."/>
            <person name="Oyono O.L."/>
            <person name="Patti C."/>
            <person name="Phunkhang P."/>
            <person name="Pierre F."/>
            <person name="Priest M."/>
            <person name="Raghuraman S."/>
            <person name="Rege F."/>
            <person name="Reyes R."/>
            <person name="Rise C."/>
            <person name="Rogov P."/>
            <person name="Ross K."/>
            <person name="Ryan E."/>
            <person name="Settipalli S."/>
            <person name="Shea T."/>
            <person name="Sherpa N."/>
            <person name="Shi L."/>
            <person name="Shih D."/>
            <person name="Sparrow T."/>
            <person name="Spaulding J."/>
            <person name="Stalker J."/>
            <person name="Stange-Thomann N."/>
            <person name="Stavropoulos S."/>
            <person name="Stone C."/>
            <person name="Strader C."/>
            <person name="Tesfaye S."/>
            <person name="Thomson T."/>
            <person name="Thoulutsang Y."/>
            <person name="Thoulutsang D."/>
            <person name="Topham K."/>
            <person name="Topping I."/>
            <person name="Tsamla T."/>
            <person name="Vassiliev H."/>
            <person name="Vo A."/>
            <person name="Wangchuk T."/>
            <person name="Wangdi T."/>
            <person name="Weiand M."/>
            <person name="Wilkinson J."/>
            <person name="Wilson A."/>
            <person name="Yadav S."/>
            <person name="Young G."/>
            <person name="Yu Q."/>
            <person name="Zembek L."/>
            <person name="Zhong D."/>
            <person name="Zimmer A."/>
            <person name="Zwirko Z."/>
            <person name="Jaffe D.B."/>
            <person name="Alvarez P."/>
            <person name="Brockman W."/>
            <person name="Butler J."/>
            <person name="Chin C."/>
            <person name="Gnerre S."/>
            <person name="Grabherr M."/>
            <person name="Kleber M."/>
            <person name="Mauceli E."/>
            <person name="MacCallum I."/>
        </authorList>
    </citation>
    <scope>NUCLEOTIDE SEQUENCE [LARGE SCALE GENOMIC DNA]</scope>
    <source>
        <strain evidence="10">Rob3c / Tucson 14021-0248.25</strain>
    </source>
</reference>
<feature type="domain" description="Reverse transcriptase RNase H-like" evidence="8">
    <location>
        <begin position="154"/>
        <end position="195"/>
    </location>
</feature>
<evidence type="ECO:0000313" key="10">
    <source>
        <dbReference type="Proteomes" id="UP000001292"/>
    </source>
</evidence>
<keyword evidence="4" id="KW-0255">Endonuclease</keyword>
<dbReference type="Pfam" id="PF17917">
    <property type="entry name" value="RT_RNaseH"/>
    <property type="match status" value="1"/>
</dbReference>
<feature type="compositionally biased region" description="Basic and acidic residues" evidence="7">
    <location>
        <begin position="116"/>
        <end position="135"/>
    </location>
</feature>
<dbReference type="Proteomes" id="UP000001292">
    <property type="component" value="Unassembled WGS sequence"/>
</dbReference>
<evidence type="ECO:0000256" key="4">
    <source>
        <dbReference type="ARBA" id="ARBA00022759"/>
    </source>
</evidence>
<dbReference type="Gene3D" id="3.30.70.270">
    <property type="match status" value="2"/>
</dbReference>
<evidence type="ECO:0000256" key="6">
    <source>
        <dbReference type="ARBA" id="ARBA00022918"/>
    </source>
</evidence>
<dbReference type="InterPro" id="IPR041373">
    <property type="entry name" value="RT_RNaseH"/>
</dbReference>
<dbReference type="STRING" id="7238.B4IN16"/>
<dbReference type="InterPro" id="IPR043128">
    <property type="entry name" value="Rev_trsase/Diguanyl_cyclase"/>
</dbReference>
<name>B4IN16_DROSE</name>
<gene>
    <name evidence="9" type="primary">Dsec\GM20830</name>
    <name evidence="9" type="ORF">Dsec_GM20830</name>
</gene>
<dbReference type="GO" id="GO:0003964">
    <property type="term" value="F:RNA-directed DNA polymerase activity"/>
    <property type="evidence" value="ECO:0007669"/>
    <property type="project" value="UniProtKB-KW"/>
</dbReference>
<dbReference type="InterPro" id="IPR043502">
    <property type="entry name" value="DNA/RNA_pol_sf"/>
</dbReference>
<evidence type="ECO:0000256" key="2">
    <source>
        <dbReference type="ARBA" id="ARBA00022695"/>
    </source>
</evidence>
<keyword evidence="10" id="KW-1185">Reference proteome</keyword>
<dbReference type="EMBL" id="CH481386">
    <property type="protein sequence ID" value="EDW54715.1"/>
    <property type="molecule type" value="Genomic_DNA"/>
</dbReference>
<organism evidence="10">
    <name type="scientific">Drosophila sechellia</name>
    <name type="common">Fruit fly</name>
    <dbReference type="NCBI Taxonomy" id="7238"/>
    <lineage>
        <taxon>Eukaryota</taxon>
        <taxon>Metazoa</taxon>
        <taxon>Ecdysozoa</taxon>
        <taxon>Arthropoda</taxon>
        <taxon>Hexapoda</taxon>
        <taxon>Insecta</taxon>
        <taxon>Pterygota</taxon>
        <taxon>Neoptera</taxon>
        <taxon>Endopterygota</taxon>
        <taxon>Diptera</taxon>
        <taxon>Brachycera</taxon>
        <taxon>Muscomorpha</taxon>
        <taxon>Ephydroidea</taxon>
        <taxon>Drosophilidae</taxon>
        <taxon>Drosophila</taxon>
        <taxon>Sophophora</taxon>
    </lineage>
</organism>